<evidence type="ECO:0000313" key="13">
    <source>
        <dbReference type="EMBL" id="RIH66395.1"/>
    </source>
</evidence>
<feature type="binding site" evidence="9">
    <location>
        <position position="217"/>
    </location>
    <ligand>
        <name>1-deoxy-D-xylulose 5-phosphate</name>
        <dbReference type="ChEBI" id="CHEBI:57792"/>
    </ligand>
</feature>
<feature type="domain" description="1-deoxy-D-xylulose 5-phosphate reductoisomerase N-terminal" evidence="10">
    <location>
        <begin position="5"/>
        <end position="131"/>
    </location>
</feature>
<feature type="binding site" evidence="9">
    <location>
        <position position="149"/>
    </location>
    <ligand>
        <name>Mn(2+)</name>
        <dbReference type="ChEBI" id="CHEBI:29035"/>
    </ligand>
</feature>
<dbReference type="InterPro" id="IPR036169">
    <property type="entry name" value="DXPR_C_sf"/>
</dbReference>
<feature type="binding site" evidence="9">
    <location>
        <position position="150"/>
    </location>
    <ligand>
        <name>1-deoxy-D-xylulose 5-phosphate</name>
        <dbReference type="ChEBI" id="CHEBI:57792"/>
    </ligand>
</feature>
<feature type="binding site" evidence="9">
    <location>
        <position position="123"/>
    </location>
    <ligand>
        <name>NADPH</name>
        <dbReference type="ChEBI" id="CHEBI:57783"/>
    </ligand>
</feature>
<feature type="binding site" evidence="9">
    <location>
        <position position="124"/>
    </location>
    <ligand>
        <name>1-deoxy-D-xylulose 5-phosphate</name>
        <dbReference type="ChEBI" id="CHEBI:57792"/>
    </ligand>
</feature>
<dbReference type="PIRSF" id="PIRSF006205">
    <property type="entry name" value="Dxp_reductismrs"/>
    <property type="match status" value="1"/>
</dbReference>
<feature type="binding site" evidence="9">
    <location>
        <position position="211"/>
    </location>
    <ligand>
        <name>1-deoxy-D-xylulose 5-phosphate</name>
        <dbReference type="ChEBI" id="CHEBI:57792"/>
    </ligand>
</feature>
<dbReference type="GO" id="GO:0030145">
    <property type="term" value="F:manganese ion binding"/>
    <property type="evidence" value="ECO:0007669"/>
    <property type="project" value="TreeGrafter"/>
</dbReference>
<comment type="similarity">
    <text evidence="2 9">Belongs to the DXR family.</text>
</comment>
<dbReference type="GO" id="GO:0030604">
    <property type="term" value="F:1-deoxy-D-xylulose-5-phosphate reductoisomerase activity"/>
    <property type="evidence" value="ECO:0007669"/>
    <property type="project" value="UniProtKB-UniRule"/>
</dbReference>
<evidence type="ECO:0000256" key="7">
    <source>
        <dbReference type="ARBA" id="ARBA00023229"/>
    </source>
</evidence>
<dbReference type="PANTHER" id="PTHR30525">
    <property type="entry name" value="1-DEOXY-D-XYLULOSE 5-PHOSPHATE REDUCTOISOMERASE"/>
    <property type="match status" value="1"/>
</dbReference>
<dbReference type="InterPro" id="IPR003821">
    <property type="entry name" value="DXP_reductoisomerase"/>
</dbReference>
<feature type="binding site" evidence="9">
    <location>
        <position position="198"/>
    </location>
    <ligand>
        <name>1-deoxy-D-xylulose 5-phosphate</name>
        <dbReference type="ChEBI" id="CHEBI:57792"/>
    </ligand>
</feature>
<evidence type="ECO:0000256" key="2">
    <source>
        <dbReference type="ARBA" id="ARBA00006825"/>
    </source>
</evidence>
<feature type="binding site" evidence="9">
    <location>
        <position position="14"/>
    </location>
    <ligand>
        <name>NADPH</name>
        <dbReference type="ChEBI" id="CHEBI:57783"/>
    </ligand>
</feature>
<feature type="binding site" evidence="9">
    <location>
        <position position="220"/>
    </location>
    <ligand>
        <name>1-deoxy-D-xylulose 5-phosphate</name>
        <dbReference type="ChEBI" id="CHEBI:57792"/>
    </ligand>
</feature>
<dbReference type="GO" id="GO:0051484">
    <property type="term" value="P:isopentenyl diphosphate biosynthetic process, methylerythritol 4-phosphate pathway involved in terpenoid biosynthetic process"/>
    <property type="evidence" value="ECO:0007669"/>
    <property type="project" value="TreeGrafter"/>
</dbReference>
<keyword evidence="6 9" id="KW-0464">Manganese</keyword>
<evidence type="ECO:0000256" key="5">
    <source>
        <dbReference type="ARBA" id="ARBA00023002"/>
    </source>
</evidence>
<keyword evidence="4 9" id="KW-0521">NADP</keyword>
<accession>A0A399D372</accession>
<feature type="binding site" evidence="9">
    <location>
        <position position="39"/>
    </location>
    <ligand>
        <name>NADPH</name>
        <dbReference type="ChEBI" id="CHEBI:57783"/>
    </ligand>
</feature>
<dbReference type="Gene3D" id="1.10.1740.10">
    <property type="match status" value="1"/>
</dbReference>
<dbReference type="PANTHER" id="PTHR30525:SF0">
    <property type="entry name" value="1-DEOXY-D-XYLULOSE 5-PHOSPHATE REDUCTOISOMERASE, CHLOROPLASTIC"/>
    <property type="match status" value="1"/>
</dbReference>
<dbReference type="NCBIfam" id="NF009114">
    <property type="entry name" value="PRK12464.1"/>
    <property type="match status" value="1"/>
</dbReference>
<dbReference type="GO" id="GO:0070402">
    <property type="term" value="F:NADPH binding"/>
    <property type="evidence" value="ECO:0007669"/>
    <property type="project" value="InterPro"/>
</dbReference>
<dbReference type="EC" id="1.1.1.267" evidence="9"/>
<keyword evidence="7 9" id="KW-0414">Isoprene biosynthesis</keyword>
<evidence type="ECO:0000256" key="1">
    <source>
        <dbReference type="ARBA" id="ARBA00005094"/>
    </source>
</evidence>
<feature type="domain" description="1-deoxy-D-xylulose 5-phosphate reductoisomerase C-terminal" evidence="11">
    <location>
        <begin position="145"/>
        <end position="228"/>
    </location>
</feature>
<evidence type="ECO:0000259" key="11">
    <source>
        <dbReference type="Pfam" id="PF08436"/>
    </source>
</evidence>
<dbReference type="InterPro" id="IPR036291">
    <property type="entry name" value="NAD(P)-bd_dom_sf"/>
</dbReference>
<dbReference type="InterPro" id="IPR013512">
    <property type="entry name" value="DXP_reductoisomerase_N"/>
</dbReference>
<organism evidence="13 14">
    <name type="scientific">Mariniphaga sediminis</name>
    <dbReference type="NCBI Taxonomy" id="1628158"/>
    <lineage>
        <taxon>Bacteria</taxon>
        <taxon>Pseudomonadati</taxon>
        <taxon>Bacteroidota</taxon>
        <taxon>Bacteroidia</taxon>
        <taxon>Marinilabiliales</taxon>
        <taxon>Prolixibacteraceae</taxon>
        <taxon>Mariniphaga</taxon>
    </lineage>
</organism>
<dbReference type="Gene3D" id="3.40.50.720">
    <property type="entry name" value="NAD(P)-binding Rossmann-like Domain"/>
    <property type="match status" value="1"/>
</dbReference>
<dbReference type="GO" id="GO:0016853">
    <property type="term" value="F:isomerase activity"/>
    <property type="evidence" value="ECO:0007669"/>
    <property type="project" value="UniProtKB-KW"/>
</dbReference>
<dbReference type="SUPFAM" id="SSF55347">
    <property type="entry name" value="Glyceraldehyde-3-phosphate dehydrogenase-like, C-terminal domain"/>
    <property type="match status" value="1"/>
</dbReference>
<dbReference type="RefSeq" id="WP_119348982.1">
    <property type="nucleotide sequence ID" value="NZ_QWET01000003.1"/>
</dbReference>
<comment type="function">
    <text evidence="9">Catalyzes the NADPH-dependent rearrangement and reduction of 1-deoxy-D-xylulose-5-phosphate (DXP) to 2-C-methyl-D-erythritol 4-phosphate (MEP).</text>
</comment>
<dbReference type="Pfam" id="PF13288">
    <property type="entry name" value="DXPR_C"/>
    <property type="match status" value="1"/>
</dbReference>
<evidence type="ECO:0000256" key="9">
    <source>
        <dbReference type="HAMAP-Rule" id="MF_00183"/>
    </source>
</evidence>
<evidence type="ECO:0000259" key="12">
    <source>
        <dbReference type="Pfam" id="PF13288"/>
    </source>
</evidence>
<dbReference type="Pfam" id="PF02670">
    <property type="entry name" value="DXP_reductoisom"/>
    <property type="match status" value="1"/>
</dbReference>
<keyword evidence="13" id="KW-0413">Isomerase</keyword>
<dbReference type="FunFam" id="3.40.50.720:FF:000045">
    <property type="entry name" value="1-deoxy-D-xylulose 5-phosphate reductoisomerase"/>
    <property type="match status" value="1"/>
</dbReference>
<feature type="binding site" evidence="9">
    <location>
        <position position="13"/>
    </location>
    <ligand>
        <name>NADPH</name>
        <dbReference type="ChEBI" id="CHEBI:57783"/>
    </ligand>
</feature>
<comment type="caution">
    <text evidence="9">Lacks conserved residue(s) required for the propagation of feature annotation.</text>
</comment>
<sequence length="386" mass="42453">MKKRIAILGSTGSIGTQSLDVIDQNPDMFEVEVLTANNNVELLVDQAKKYQPNAVVIANKDNYKTVADALQNEPVKVFAGAEALNQVVQMDSIDLVITGMVGYSGLIPTWHAVKAGKNIALANKETLVVAGEIITKLAIEKQVDILPVDSEHSAIFQCLTGEIANPVEKIYLTCSGGPFREKSKEDLGKVTVADALAHPNWDMGAKITIDSATLINKGFEAIEAHWLFGLPSSKIEVIVHPQSIVHSMVQFEDGSIKAQLGLPDMRLPIQYALGFPYRIKNDFPRFSFLDYPTLQFEQPNTKIFRNLALAFEALDAGGNVPCVLNAANEVVVQAFLEGKITFLQMPEIIEETMEKVSFIEKPSMEDLIQTNAETRRVAQLLTENKI</sequence>
<reference evidence="13 14" key="1">
    <citation type="journal article" date="2015" name="Int. J. Syst. Evol. Microbiol.">
        <title>Mariniphaga sediminis sp. nov., isolated from coastal sediment.</title>
        <authorList>
            <person name="Wang F.Q."/>
            <person name="Shen Q.Y."/>
            <person name="Chen G.J."/>
            <person name="Du Z.J."/>
        </authorList>
    </citation>
    <scope>NUCLEOTIDE SEQUENCE [LARGE SCALE GENOMIC DNA]</scope>
    <source>
        <strain evidence="13 14">SY21</strain>
    </source>
</reference>
<feature type="binding site" evidence="9">
    <location>
        <position position="216"/>
    </location>
    <ligand>
        <name>1-deoxy-D-xylulose 5-phosphate</name>
        <dbReference type="ChEBI" id="CHEBI:57792"/>
    </ligand>
</feature>
<feature type="binding site" evidence="9">
    <location>
        <position position="220"/>
    </location>
    <ligand>
        <name>Mn(2+)</name>
        <dbReference type="ChEBI" id="CHEBI:29035"/>
    </ligand>
</feature>
<feature type="domain" description="DXP reductoisomerase C-terminal" evidence="12">
    <location>
        <begin position="260"/>
        <end position="376"/>
    </location>
</feature>
<feature type="binding site" evidence="9">
    <location>
        <position position="12"/>
    </location>
    <ligand>
        <name>NADPH</name>
        <dbReference type="ChEBI" id="CHEBI:57783"/>
    </ligand>
</feature>
<evidence type="ECO:0000256" key="6">
    <source>
        <dbReference type="ARBA" id="ARBA00023211"/>
    </source>
</evidence>
<dbReference type="AlphaFoldDB" id="A0A399D372"/>
<dbReference type="NCBIfam" id="TIGR00243">
    <property type="entry name" value="Dxr"/>
    <property type="match status" value="1"/>
</dbReference>
<dbReference type="UniPathway" id="UPA00056">
    <property type="reaction ID" value="UER00092"/>
</dbReference>
<dbReference type="OrthoDB" id="9806546at2"/>
<dbReference type="Proteomes" id="UP000266441">
    <property type="component" value="Unassembled WGS sequence"/>
</dbReference>
<evidence type="ECO:0000256" key="4">
    <source>
        <dbReference type="ARBA" id="ARBA00022857"/>
    </source>
</evidence>
<evidence type="ECO:0000256" key="8">
    <source>
        <dbReference type="ARBA" id="ARBA00048543"/>
    </source>
</evidence>
<dbReference type="Pfam" id="PF08436">
    <property type="entry name" value="DXP_redisom_C"/>
    <property type="match status" value="1"/>
</dbReference>
<feature type="binding site" evidence="9">
    <location>
        <position position="204"/>
    </location>
    <ligand>
        <name>NADPH</name>
        <dbReference type="ChEBI" id="CHEBI:57783"/>
    </ligand>
</feature>
<feature type="binding site" evidence="9">
    <location>
        <position position="151"/>
    </location>
    <ligand>
        <name>1-deoxy-D-xylulose 5-phosphate</name>
        <dbReference type="ChEBI" id="CHEBI:57792"/>
    </ligand>
</feature>
<proteinExistence type="inferred from homology"/>
<dbReference type="EMBL" id="QWET01000003">
    <property type="protein sequence ID" value="RIH66395.1"/>
    <property type="molecule type" value="Genomic_DNA"/>
</dbReference>
<dbReference type="HAMAP" id="MF_00183">
    <property type="entry name" value="DXP_reductoisom"/>
    <property type="match status" value="1"/>
</dbReference>
<keyword evidence="14" id="KW-1185">Reference proteome</keyword>
<feature type="binding site" evidence="9">
    <location>
        <position position="175"/>
    </location>
    <ligand>
        <name>1-deoxy-D-xylulose 5-phosphate</name>
        <dbReference type="ChEBI" id="CHEBI:57792"/>
    </ligand>
</feature>
<evidence type="ECO:0000313" key="14">
    <source>
        <dbReference type="Proteomes" id="UP000266441"/>
    </source>
</evidence>
<keyword evidence="9" id="KW-0460">Magnesium</keyword>
<name>A0A399D372_9BACT</name>
<keyword evidence="5 9" id="KW-0560">Oxidoreductase</keyword>
<feature type="binding site" evidence="9">
    <location>
        <position position="125"/>
    </location>
    <ligand>
        <name>NADPH</name>
        <dbReference type="ChEBI" id="CHEBI:57783"/>
    </ligand>
</feature>
<dbReference type="InterPro" id="IPR013644">
    <property type="entry name" value="DXP_reductoisomerase_C"/>
</dbReference>
<evidence type="ECO:0000256" key="3">
    <source>
        <dbReference type="ARBA" id="ARBA00022723"/>
    </source>
</evidence>
<dbReference type="InterPro" id="IPR026877">
    <property type="entry name" value="DXPR_C"/>
</dbReference>
<gene>
    <name evidence="9" type="primary">dxr</name>
    <name evidence="13" type="ORF">D1164_05685</name>
</gene>
<comment type="catalytic activity">
    <reaction evidence="8">
        <text>2-C-methyl-D-erythritol 4-phosphate + NADP(+) = 1-deoxy-D-xylulose 5-phosphate + NADPH + H(+)</text>
        <dbReference type="Rhea" id="RHEA:13717"/>
        <dbReference type="ChEBI" id="CHEBI:15378"/>
        <dbReference type="ChEBI" id="CHEBI:57783"/>
        <dbReference type="ChEBI" id="CHEBI:57792"/>
        <dbReference type="ChEBI" id="CHEBI:58262"/>
        <dbReference type="ChEBI" id="CHEBI:58349"/>
        <dbReference type="EC" id="1.1.1.267"/>
    </reaction>
    <physiologicalReaction direction="right-to-left" evidence="8">
        <dbReference type="Rhea" id="RHEA:13719"/>
    </physiologicalReaction>
</comment>
<dbReference type="SUPFAM" id="SSF69055">
    <property type="entry name" value="1-deoxy-D-xylulose-5-phosphate reductoisomerase, C-terminal domain"/>
    <property type="match status" value="1"/>
</dbReference>
<comment type="cofactor">
    <cofactor evidence="9">
        <name>Mg(2+)</name>
        <dbReference type="ChEBI" id="CHEBI:18420"/>
    </cofactor>
    <cofactor evidence="9">
        <name>Mn(2+)</name>
        <dbReference type="ChEBI" id="CHEBI:29035"/>
    </cofactor>
</comment>
<evidence type="ECO:0000259" key="10">
    <source>
        <dbReference type="Pfam" id="PF02670"/>
    </source>
</evidence>
<keyword evidence="3 9" id="KW-0479">Metal-binding</keyword>
<feature type="binding site" evidence="9">
    <location>
        <position position="151"/>
    </location>
    <ligand>
        <name>Mn(2+)</name>
        <dbReference type="ChEBI" id="CHEBI:29035"/>
    </ligand>
</feature>
<comment type="caution">
    <text evidence="13">The sequence shown here is derived from an EMBL/GenBank/DDBJ whole genome shotgun (WGS) entry which is preliminary data.</text>
</comment>
<comment type="pathway">
    <text evidence="1 9">Isoprenoid biosynthesis; isopentenyl diphosphate biosynthesis via DXP pathway; isopentenyl diphosphate from 1-deoxy-D-xylulose 5-phosphate: step 1/6.</text>
</comment>
<dbReference type="SUPFAM" id="SSF51735">
    <property type="entry name" value="NAD(P)-binding Rossmann-fold domains"/>
    <property type="match status" value="1"/>
</dbReference>
<feature type="binding site" evidence="9">
    <location>
        <position position="11"/>
    </location>
    <ligand>
        <name>NADPH</name>
        <dbReference type="ChEBI" id="CHEBI:57783"/>
    </ligand>
</feature>
<protein>
    <recommendedName>
        <fullName evidence="9">1-deoxy-D-xylulose 5-phosphate reductoisomerase</fullName>
        <shortName evidence="9">DXP reductoisomerase</shortName>
        <ecNumber evidence="9">1.1.1.267</ecNumber>
    </recommendedName>
    <alternativeName>
        <fullName evidence="9">1-deoxyxylulose-5-phosphate reductoisomerase</fullName>
    </alternativeName>
    <alternativeName>
        <fullName evidence="9">2-C-methyl-D-erythritol 4-phosphate synthase</fullName>
    </alternativeName>
</protein>